<dbReference type="PROSITE" id="PS51733">
    <property type="entry name" value="BPL_LPL_CATALYTIC"/>
    <property type="match status" value="1"/>
</dbReference>
<proteinExistence type="predicted"/>
<accession>A0A2M7TUW4</accession>
<dbReference type="SUPFAM" id="SSF55681">
    <property type="entry name" value="Class II aaRS and biotin synthetases"/>
    <property type="match status" value="1"/>
</dbReference>
<reference evidence="3" key="1">
    <citation type="submission" date="2017-09" db="EMBL/GenBank/DDBJ databases">
        <title>Depth-based differentiation of microbial function through sediment-hosted aquifers and enrichment of novel symbionts in the deep terrestrial subsurface.</title>
        <authorList>
            <person name="Probst A.J."/>
            <person name="Ladd B."/>
            <person name="Jarett J.K."/>
            <person name="Geller-Mcgrath D.E."/>
            <person name="Sieber C.M.K."/>
            <person name="Emerson J.B."/>
            <person name="Anantharaman K."/>
            <person name="Thomas B.C."/>
            <person name="Malmstrom R."/>
            <person name="Stieglmeier M."/>
            <person name="Klingl A."/>
            <person name="Woyke T."/>
            <person name="Ryan C.M."/>
            <person name="Banfield J.F."/>
        </authorList>
    </citation>
    <scope>NUCLEOTIDE SEQUENCE [LARGE SCALE GENOMIC DNA]</scope>
</reference>
<protein>
    <recommendedName>
        <fullName evidence="1">BPL/LPL catalytic domain-containing protein</fullName>
    </recommendedName>
</protein>
<evidence type="ECO:0000259" key="1">
    <source>
        <dbReference type="PROSITE" id="PS51733"/>
    </source>
</evidence>
<dbReference type="AlphaFoldDB" id="A0A2M7TUW4"/>
<name>A0A2M7TUW4_9BACT</name>
<evidence type="ECO:0000313" key="3">
    <source>
        <dbReference type="Proteomes" id="UP000228503"/>
    </source>
</evidence>
<evidence type="ECO:0000313" key="2">
    <source>
        <dbReference type="EMBL" id="PIZ61620.1"/>
    </source>
</evidence>
<dbReference type="GO" id="GO:0033819">
    <property type="term" value="F:lipoyl(octanoyl) transferase activity"/>
    <property type="evidence" value="ECO:0007669"/>
    <property type="project" value="TreeGrafter"/>
</dbReference>
<dbReference type="InterPro" id="IPR004143">
    <property type="entry name" value="BPL_LPL_catalytic"/>
</dbReference>
<dbReference type="InterPro" id="IPR045864">
    <property type="entry name" value="aa-tRNA-synth_II/BPL/LPL"/>
</dbReference>
<dbReference type="Pfam" id="PF21948">
    <property type="entry name" value="LplA-B_cat"/>
    <property type="match status" value="1"/>
</dbReference>
<dbReference type="PANTHER" id="PTHR10993:SF7">
    <property type="entry name" value="LIPOYLTRANSFERASE 2, MITOCHONDRIAL-RELATED"/>
    <property type="match status" value="1"/>
</dbReference>
<gene>
    <name evidence="2" type="ORF">COY16_06320</name>
</gene>
<dbReference type="EMBL" id="PFOB01000079">
    <property type="protein sequence ID" value="PIZ61620.1"/>
    <property type="molecule type" value="Genomic_DNA"/>
</dbReference>
<comment type="caution">
    <text evidence="2">The sequence shown here is derived from an EMBL/GenBank/DDBJ whole genome shotgun (WGS) entry which is preliminary data.</text>
</comment>
<feature type="domain" description="BPL/LPL catalytic" evidence="1">
    <location>
        <begin position="1"/>
        <end position="109"/>
    </location>
</feature>
<sequence>MENSMIEVLKQFDLQATGNPDRGNPDLTGIWVGPRKIASIGIAVKRWVTYHGLALNLEHDPLAFQGINPCGKDSSIMTSLEQEIGQKVERSSFEAQLCQILIQRFQEMV</sequence>
<dbReference type="Proteomes" id="UP000228503">
    <property type="component" value="Unassembled WGS sequence"/>
</dbReference>
<dbReference type="GO" id="GO:0009249">
    <property type="term" value="P:protein lipoylation"/>
    <property type="evidence" value="ECO:0007669"/>
    <property type="project" value="TreeGrafter"/>
</dbReference>
<dbReference type="Gene3D" id="3.30.930.10">
    <property type="entry name" value="Bira Bifunctional Protein, Domain 2"/>
    <property type="match status" value="1"/>
</dbReference>
<dbReference type="PANTHER" id="PTHR10993">
    <property type="entry name" value="OCTANOYLTRANSFERASE"/>
    <property type="match status" value="1"/>
</dbReference>
<organism evidence="2 3">
    <name type="scientific">Candidatus Roizmanbacteria bacterium CG_4_10_14_0_2_um_filter_39_13</name>
    <dbReference type="NCBI Taxonomy" id="1974825"/>
    <lineage>
        <taxon>Bacteria</taxon>
        <taxon>Candidatus Roizmaniibacteriota</taxon>
    </lineage>
</organism>